<feature type="chain" id="PRO_5013782402" evidence="2">
    <location>
        <begin position="29"/>
        <end position="567"/>
    </location>
</feature>
<feature type="domain" description="Glyoxal oxidase N-terminal" evidence="3">
    <location>
        <begin position="50"/>
        <end position="443"/>
    </location>
</feature>
<protein>
    <submittedName>
        <fullName evidence="5">Galactose oxidase</fullName>
        <ecNumber evidence="5">1.1.3.9</ecNumber>
    </submittedName>
</protein>
<dbReference type="Gene3D" id="2.130.10.80">
    <property type="entry name" value="Galactose oxidase/kelch, beta-propeller"/>
    <property type="match status" value="1"/>
</dbReference>
<dbReference type="PANTHER" id="PTHR32208">
    <property type="entry name" value="SECRETED PROTEIN-RELATED"/>
    <property type="match status" value="1"/>
</dbReference>
<keyword evidence="6" id="KW-1185">Reference proteome</keyword>
<dbReference type="Pfam" id="PF09118">
    <property type="entry name" value="GO-like_E_set"/>
    <property type="match status" value="1"/>
</dbReference>
<dbReference type="PANTHER" id="PTHR32208:SF54">
    <property type="entry name" value="ALDEHYDE OXIDASE GLOX-LIKE"/>
    <property type="match status" value="1"/>
</dbReference>
<comment type="caution">
    <text evidence="5">The sequence shown here is derived from an EMBL/GenBank/DDBJ whole genome shotgun (WGS) entry which is preliminary data.</text>
</comment>
<gene>
    <name evidence="5" type="ORF">CDL12_03147</name>
</gene>
<dbReference type="GO" id="GO:0045480">
    <property type="term" value="F:galactose oxidase activity"/>
    <property type="evidence" value="ECO:0007669"/>
    <property type="project" value="UniProtKB-EC"/>
</dbReference>
<dbReference type="InterPro" id="IPR013783">
    <property type="entry name" value="Ig-like_fold"/>
</dbReference>
<dbReference type="InterPro" id="IPR015202">
    <property type="entry name" value="GO-like_E_set"/>
</dbReference>
<keyword evidence="5" id="KW-0560">Oxidoreductase</keyword>
<dbReference type="InterPro" id="IPR014756">
    <property type="entry name" value="Ig_E-set"/>
</dbReference>
<evidence type="ECO:0000259" key="4">
    <source>
        <dbReference type="Pfam" id="PF09118"/>
    </source>
</evidence>
<dbReference type="STRING" id="429701.A0A2G9I2Z5"/>
<evidence type="ECO:0000256" key="2">
    <source>
        <dbReference type="SAM" id="SignalP"/>
    </source>
</evidence>
<organism evidence="5 6">
    <name type="scientific">Handroanthus impetiginosus</name>
    <dbReference type="NCBI Taxonomy" id="429701"/>
    <lineage>
        <taxon>Eukaryota</taxon>
        <taxon>Viridiplantae</taxon>
        <taxon>Streptophyta</taxon>
        <taxon>Embryophyta</taxon>
        <taxon>Tracheophyta</taxon>
        <taxon>Spermatophyta</taxon>
        <taxon>Magnoliopsida</taxon>
        <taxon>eudicotyledons</taxon>
        <taxon>Gunneridae</taxon>
        <taxon>Pentapetalae</taxon>
        <taxon>asterids</taxon>
        <taxon>lamiids</taxon>
        <taxon>Lamiales</taxon>
        <taxon>Bignoniaceae</taxon>
        <taxon>Crescentiina</taxon>
        <taxon>Tabebuia alliance</taxon>
        <taxon>Handroanthus</taxon>
    </lineage>
</organism>
<feature type="domain" description="Galactose oxidase-like Early set" evidence="4">
    <location>
        <begin position="453"/>
        <end position="563"/>
    </location>
</feature>
<dbReference type="EMBL" id="NKXS01000461">
    <property type="protein sequence ID" value="PIN24126.1"/>
    <property type="molecule type" value="Genomic_DNA"/>
</dbReference>
<dbReference type="CDD" id="cd02851">
    <property type="entry name" value="E_set_GO_C"/>
    <property type="match status" value="1"/>
</dbReference>
<evidence type="ECO:0000256" key="1">
    <source>
        <dbReference type="ARBA" id="ARBA00022729"/>
    </source>
</evidence>
<dbReference type="EC" id="1.1.3.9" evidence="5"/>
<name>A0A2G9I2Z5_9LAMI</name>
<reference evidence="6" key="1">
    <citation type="journal article" date="2018" name="Gigascience">
        <title>Genome assembly of the Pink Ipe (Handroanthus impetiginosus, Bignoniaceae), a highly valued, ecologically keystone Neotropical timber forest tree.</title>
        <authorList>
            <person name="Silva-Junior O.B."/>
            <person name="Grattapaglia D."/>
            <person name="Novaes E."/>
            <person name="Collevatti R.G."/>
        </authorList>
    </citation>
    <scope>NUCLEOTIDE SEQUENCE [LARGE SCALE GENOMIC DNA]</scope>
    <source>
        <strain evidence="6">cv. UFG-1</strain>
    </source>
</reference>
<evidence type="ECO:0000313" key="5">
    <source>
        <dbReference type="EMBL" id="PIN24126.1"/>
    </source>
</evidence>
<dbReference type="SUPFAM" id="SSF81296">
    <property type="entry name" value="E set domains"/>
    <property type="match status" value="1"/>
</dbReference>
<keyword evidence="1 2" id="KW-0732">Signal</keyword>
<proteinExistence type="predicted"/>
<dbReference type="Gene3D" id="2.60.40.10">
    <property type="entry name" value="Immunoglobulins"/>
    <property type="match status" value="1"/>
</dbReference>
<dbReference type="OrthoDB" id="2019572at2759"/>
<dbReference type="InterPro" id="IPR009880">
    <property type="entry name" value="Glyoxal_oxidase_N"/>
</dbReference>
<sequence length="567" mass="64061">MDNKHLSSFYKLLAIAYLLLLFAQAVKAAKADRGRGEWQLLQNNTGVVAMHMALTYKNTVIMFDQTDSGPSRYLLRRRFNGTRCEGTRNDLEDSSCYAHSVEYDVLRNKIRPLDVGSDTWCSSGSMLSNGTLIETGGFGAGSRRIRYFSPCRNGHCDWKQGKKLLSHERWYASNLRLPEKDDRIIVVGGRDVFSYEFVPKTLSRENSFNLPFLHKTYDKNQGRNNLYPILHLSSDGNIFIFANRDSILLNYKRNKVVKTYPRIPGKGSRSYPSTGSSVILPLHHTNGFKKVEVMICGGAAYGAYSAAKQGRFLKGLSSCGRMVITGNSHKWKMEKMPESRLMNDMIILPTGHILIINGVKNGCAGWELASNPSLRPYLYKPKKPLGKRFSILKSTKIARMYHSSAVLLPDGRVLVGGSNPNNKYTFKNVAHPTELRLQAFVPAHMGREFDHIRPKNVSIYTSKNDEVVAYGEEFEVKFLMEKENKEKLRNEVIFTAYATPFNTHSISMNQRMIILKCKNIVRNEDGWFNALLEAPPSAKVAPSGYYMLSVVNNGIPSGAQWVRFVYA</sequence>
<dbReference type="AlphaFoldDB" id="A0A2G9I2Z5"/>
<dbReference type="Pfam" id="PF07250">
    <property type="entry name" value="Glyoxal_oxid_N"/>
    <property type="match status" value="1"/>
</dbReference>
<dbReference type="SUPFAM" id="SSF50965">
    <property type="entry name" value="Galactose oxidase, central domain"/>
    <property type="match status" value="1"/>
</dbReference>
<evidence type="ECO:0000313" key="6">
    <source>
        <dbReference type="Proteomes" id="UP000231279"/>
    </source>
</evidence>
<feature type="signal peptide" evidence="2">
    <location>
        <begin position="1"/>
        <end position="28"/>
    </location>
</feature>
<evidence type="ECO:0000259" key="3">
    <source>
        <dbReference type="Pfam" id="PF07250"/>
    </source>
</evidence>
<accession>A0A2G9I2Z5</accession>
<dbReference type="Proteomes" id="UP000231279">
    <property type="component" value="Unassembled WGS sequence"/>
</dbReference>
<dbReference type="InterPro" id="IPR037293">
    <property type="entry name" value="Gal_Oxidase_central_sf"/>
</dbReference>
<dbReference type="InterPro" id="IPR011043">
    <property type="entry name" value="Gal_Oxase/kelch_b-propeller"/>
</dbReference>